<reference evidence="2 3" key="1">
    <citation type="submission" date="2017-06" db="EMBL/GenBank/DDBJ databases">
        <title>Genome sequencing of cyanobaciteial culture collection at National Institute for Environmental Studies (NIES).</title>
        <authorList>
            <person name="Hirose Y."/>
            <person name="Shimura Y."/>
            <person name="Fujisawa T."/>
            <person name="Nakamura Y."/>
            <person name="Kawachi M."/>
        </authorList>
    </citation>
    <scope>NUCLEOTIDE SEQUENCE [LARGE SCALE GENOMIC DNA]</scope>
    <source>
        <strain evidence="2 3">NIES-2135</strain>
    </source>
</reference>
<sequence length="112" mass="12257">MRSEVAQTSPQIVEPAVPVAAPIHSQAGWGIFGAVATVLIQRGFAWVGQKDRNEAAIVDRLLTTLIDSLNNKLDKVTHAVESLSDNLSKVVEAQNARIDSLEDRVENLERKK</sequence>
<dbReference type="Proteomes" id="UP000217895">
    <property type="component" value="Chromosome"/>
</dbReference>
<dbReference type="EMBL" id="AP018203">
    <property type="protein sequence ID" value="BAY55809.1"/>
    <property type="molecule type" value="Genomic_DNA"/>
</dbReference>
<evidence type="ECO:0000313" key="3">
    <source>
        <dbReference type="Proteomes" id="UP000217895"/>
    </source>
</evidence>
<name>A0A1Z4JGD3_LEPBY</name>
<evidence type="ECO:0000313" key="2">
    <source>
        <dbReference type="EMBL" id="BAY55809.1"/>
    </source>
</evidence>
<dbReference type="Gene3D" id="3.90.20.10">
    <property type="match status" value="1"/>
</dbReference>
<evidence type="ECO:0000256" key="1">
    <source>
        <dbReference type="SAM" id="Coils"/>
    </source>
</evidence>
<dbReference type="AlphaFoldDB" id="A0A1Z4JGD3"/>
<organism evidence="2 3">
    <name type="scientific">Leptolyngbya boryana NIES-2135</name>
    <dbReference type="NCBI Taxonomy" id="1973484"/>
    <lineage>
        <taxon>Bacteria</taxon>
        <taxon>Bacillati</taxon>
        <taxon>Cyanobacteriota</taxon>
        <taxon>Cyanophyceae</taxon>
        <taxon>Leptolyngbyales</taxon>
        <taxon>Leptolyngbyaceae</taxon>
        <taxon>Leptolyngbya group</taxon>
        <taxon>Leptolyngbya</taxon>
    </lineage>
</organism>
<feature type="coiled-coil region" evidence="1">
    <location>
        <begin position="66"/>
        <end position="111"/>
    </location>
</feature>
<gene>
    <name evidence="2" type="ORF">NIES2135_26330</name>
</gene>
<keyword evidence="3" id="KW-1185">Reference proteome</keyword>
<protein>
    <submittedName>
        <fullName evidence="2">Uncharacterized protein</fullName>
    </submittedName>
</protein>
<accession>A0A1Z4JGD3</accession>
<keyword evidence="1" id="KW-0175">Coiled coil</keyword>
<proteinExistence type="predicted"/>